<name>A0A9P9WBJ6_9PEZI</name>
<dbReference type="InterPro" id="IPR029058">
    <property type="entry name" value="AB_hydrolase_fold"/>
</dbReference>
<evidence type="ECO:0000259" key="2">
    <source>
        <dbReference type="Pfam" id="PF07859"/>
    </source>
</evidence>
<dbReference type="GO" id="GO:0016787">
    <property type="term" value="F:hydrolase activity"/>
    <property type="evidence" value="ECO:0007669"/>
    <property type="project" value="UniProtKB-KW"/>
</dbReference>
<gene>
    <name evidence="3" type="ORF">JX265_012059</name>
</gene>
<evidence type="ECO:0000313" key="3">
    <source>
        <dbReference type="EMBL" id="KAI1855976.1"/>
    </source>
</evidence>
<dbReference type="AlphaFoldDB" id="A0A9P9WBJ6"/>
<keyword evidence="4" id="KW-1185">Reference proteome</keyword>
<feature type="domain" description="Alpha/beta hydrolase fold-3" evidence="2">
    <location>
        <begin position="79"/>
        <end position="280"/>
    </location>
</feature>
<dbReference type="PANTHER" id="PTHR48081:SF8">
    <property type="entry name" value="ALPHA_BETA HYDROLASE FOLD-3 DOMAIN-CONTAINING PROTEIN-RELATED"/>
    <property type="match status" value="1"/>
</dbReference>
<organism evidence="3 4">
    <name type="scientific">Neoarthrinium moseri</name>
    <dbReference type="NCBI Taxonomy" id="1658444"/>
    <lineage>
        <taxon>Eukaryota</taxon>
        <taxon>Fungi</taxon>
        <taxon>Dikarya</taxon>
        <taxon>Ascomycota</taxon>
        <taxon>Pezizomycotina</taxon>
        <taxon>Sordariomycetes</taxon>
        <taxon>Xylariomycetidae</taxon>
        <taxon>Amphisphaeriales</taxon>
        <taxon>Apiosporaceae</taxon>
        <taxon>Neoarthrinium</taxon>
    </lineage>
</organism>
<evidence type="ECO:0000256" key="1">
    <source>
        <dbReference type="ARBA" id="ARBA00022801"/>
    </source>
</evidence>
<dbReference type="Gene3D" id="3.40.50.1820">
    <property type="entry name" value="alpha/beta hydrolase"/>
    <property type="match status" value="1"/>
</dbReference>
<protein>
    <recommendedName>
        <fullName evidence="2">Alpha/beta hydrolase fold-3 domain-containing protein</fullName>
    </recommendedName>
</protein>
<dbReference type="EMBL" id="JAFIMR010000048">
    <property type="protein sequence ID" value="KAI1855976.1"/>
    <property type="molecule type" value="Genomic_DNA"/>
</dbReference>
<accession>A0A9P9WBJ6</accession>
<dbReference type="InterPro" id="IPR050300">
    <property type="entry name" value="GDXG_lipolytic_enzyme"/>
</dbReference>
<sequence length="311" mass="34274">MAPHTSMSFLAYLRLKILVTCLRLLIKVPIYTRLRRDRLLTQSLGVHTQHFRIPSRDSGRFIDAHLYYPDSTTSPKPVLVNWHGSGFVIPLHGSNNVFCAQIAKETGIFVLDVDYRKSPETPFPGPLEDAEDVLRWTSTQTDRFDSSRVAVSGFSAGATVCLAAAIASRSLLSISAAVLIYPFVDMSVAPEAKMVAKPIKPPPPYIAHIFNDSYVFDNAKRTDPRVSPALAEPEHFPPTVAIATCDGDILEPEGLALAAKLQDAGKKVPLKMLKGLPHSFDTGAEKGTLEWKKREELYIWAVQVLKGALKP</sequence>
<dbReference type="Proteomes" id="UP000829685">
    <property type="component" value="Unassembled WGS sequence"/>
</dbReference>
<dbReference type="InterPro" id="IPR013094">
    <property type="entry name" value="AB_hydrolase_3"/>
</dbReference>
<proteinExistence type="predicted"/>
<comment type="caution">
    <text evidence="3">The sequence shown here is derived from an EMBL/GenBank/DDBJ whole genome shotgun (WGS) entry which is preliminary data.</text>
</comment>
<reference evidence="3" key="1">
    <citation type="submission" date="2021-03" db="EMBL/GenBank/DDBJ databases">
        <title>Revisited historic fungal species revealed as producer of novel bioactive compounds through whole genome sequencing and comparative genomics.</title>
        <authorList>
            <person name="Vignolle G.A."/>
            <person name="Hochenegger N."/>
            <person name="Mach R.L."/>
            <person name="Mach-Aigner A.R."/>
            <person name="Javad Rahimi M."/>
            <person name="Salim K.A."/>
            <person name="Chan C.M."/>
            <person name="Lim L.B.L."/>
            <person name="Cai F."/>
            <person name="Druzhinina I.S."/>
            <person name="U'Ren J.M."/>
            <person name="Derntl C."/>
        </authorList>
    </citation>
    <scope>NUCLEOTIDE SEQUENCE</scope>
    <source>
        <strain evidence="3">TUCIM 5799</strain>
    </source>
</reference>
<evidence type="ECO:0000313" key="4">
    <source>
        <dbReference type="Proteomes" id="UP000829685"/>
    </source>
</evidence>
<dbReference type="PANTHER" id="PTHR48081">
    <property type="entry name" value="AB HYDROLASE SUPERFAMILY PROTEIN C4A8.06C"/>
    <property type="match status" value="1"/>
</dbReference>
<dbReference type="SUPFAM" id="SSF53474">
    <property type="entry name" value="alpha/beta-Hydrolases"/>
    <property type="match status" value="1"/>
</dbReference>
<dbReference type="Pfam" id="PF07859">
    <property type="entry name" value="Abhydrolase_3"/>
    <property type="match status" value="1"/>
</dbReference>
<keyword evidence="1" id="KW-0378">Hydrolase</keyword>